<keyword evidence="1" id="KW-0175">Coiled coil</keyword>
<comment type="caution">
    <text evidence="4">The sequence shown here is derived from an EMBL/GenBank/DDBJ whole genome shotgun (WGS) entry which is preliminary data.</text>
</comment>
<feature type="compositionally biased region" description="Polar residues" evidence="2">
    <location>
        <begin position="582"/>
        <end position="593"/>
    </location>
</feature>
<dbReference type="SUPFAM" id="SSF49879">
    <property type="entry name" value="SMAD/FHA domain"/>
    <property type="match status" value="1"/>
</dbReference>
<protein>
    <recommendedName>
        <fullName evidence="3">FHA domain-containing protein</fullName>
    </recommendedName>
</protein>
<feature type="region of interest" description="Disordered" evidence="2">
    <location>
        <begin position="295"/>
        <end position="355"/>
    </location>
</feature>
<feature type="compositionally biased region" description="Pro residues" evidence="2">
    <location>
        <begin position="1"/>
        <end position="13"/>
    </location>
</feature>
<dbReference type="InterPro" id="IPR008984">
    <property type="entry name" value="SMAD_FHA_dom_sf"/>
</dbReference>
<evidence type="ECO:0000256" key="1">
    <source>
        <dbReference type="SAM" id="Coils"/>
    </source>
</evidence>
<feature type="region of interest" description="Disordered" evidence="2">
    <location>
        <begin position="526"/>
        <end position="593"/>
    </location>
</feature>
<feature type="compositionally biased region" description="Low complexity" evidence="2">
    <location>
        <begin position="344"/>
        <end position="353"/>
    </location>
</feature>
<dbReference type="SMART" id="SM00240">
    <property type="entry name" value="FHA"/>
    <property type="match status" value="1"/>
</dbReference>
<sequence length="593" mass="65687">MGPPPPRPPANPDPDPELPSSGPMEETSPMAPPSEPRPSPGLVVPYEIPPWSEPPGHPFFLEVLKDGTIIQQLDVSGKGAYMFGRIDLCDFVLEHPTISRFHAVLQFKKDGEAFLYDLGSTHGTSINKNQVKKKVYTKVHVGDVFRFGQSSRLYIFQGPSELMPPEGDLNKLRNSKIREEMVDREASLLRAKAEASLAEGISWGMAEDAIEEATENDAEEVTWQTYNGQLTERQEKTRGKLLKRIEKVSNMRKEIDAIRAKDIAQGGLTQGQQTQIARNEQRINQIMEELESLEETLNESIQESIGARSGKKAPGGKKGFVEDEDEAMSDDDEFYDRTKKKSSVQKSSEQSVETADTLIDKKESIINQMKEKKALLDQEQQKLVLNSESNPEGGDDLDAYMSGISSQLVLDKTAEFEKELSNLQSELDRIIFLLKIAGSNGRSFKEKRSQSAGSGYCEKKKALASVDDGSEIEHVGSGLIIRKRKPTENPGTTVDKAPKLASSSSGEAEATAADAVALLLKHKRGYHGLDEEGNPVEEQLQSGQPRKENSQPKRTFGPSRPEFLDRNPDYESWVPPEGQTGDGRTSLNDRLGY</sequence>
<feature type="compositionally biased region" description="Pro residues" evidence="2">
    <location>
        <begin position="30"/>
        <end position="39"/>
    </location>
</feature>
<reference evidence="4" key="2">
    <citation type="journal article" date="2022" name="Hortic Res">
        <title>The genome of Dioscorea zingiberensis sheds light on the biosynthesis, origin and evolution of the medicinally important diosgenin saponins.</title>
        <authorList>
            <person name="Li Y."/>
            <person name="Tan C."/>
            <person name="Li Z."/>
            <person name="Guo J."/>
            <person name="Li S."/>
            <person name="Chen X."/>
            <person name="Wang C."/>
            <person name="Dai X."/>
            <person name="Yang H."/>
            <person name="Song W."/>
            <person name="Hou L."/>
            <person name="Xu J."/>
            <person name="Tong Z."/>
            <person name="Xu A."/>
            <person name="Yuan X."/>
            <person name="Wang W."/>
            <person name="Yang Q."/>
            <person name="Chen L."/>
            <person name="Sun Z."/>
            <person name="Wang K."/>
            <person name="Pan B."/>
            <person name="Chen J."/>
            <person name="Bao Y."/>
            <person name="Liu F."/>
            <person name="Qi X."/>
            <person name="Gang D.R."/>
            <person name="Wen J."/>
            <person name="Li J."/>
        </authorList>
    </citation>
    <scope>NUCLEOTIDE SEQUENCE</scope>
    <source>
        <strain evidence="4">Dzin_1.0</strain>
    </source>
</reference>
<reference evidence="4" key="1">
    <citation type="submission" date="2021-03" db="EMBL/GenBank/DDBJ databases">
        <authorList>
            <person name="Li Z."/>
            <person name="Yang C."/>
        </authorList>
    </citation>
    <scope>NUCLEOTIDE SEQUENCE</scope>
    <source>
        <strain evidence="4">Dzin_1.0</strain>
        <tissue evidence="4">Leaf</tissue>
    </source>
</reference>
<dbReference type="InterPro" id="IPR050923">
    <property type="entry name" value="Cell_Proc_Reg/RNA_Proc"/>
</dbReference>
<keyword evidence="5" id="KW-1185">Reference proteome</keyword>
<gene>
    <name evidence="4" type="ORF">J5N97_005148</name>
</gene>
<evidence type="ECO:0000313" key="4">
    <source>
        <dbReference type="EMBL" id="KAJ0986792.1"/>
    </source>
</evidence>
<evidence type="ECO:0000259" key="3">
    <source>
        <dbReference type="PROSITE" id="PS50006"/>
    </source>
</evidence>
<dbReference type="PROSITE" id="PS50006">
    <property type="entry name" value="FHA_DOMAIN"/>
    <property type="match status" value="1"/>
</dbReference>
<proteinExistence type="predicted"/>
<dbReference type="PANTHER" id="PTHR23308">
    <property type="entry name" value="NUCLEAR INHIBITOR OF PROTEIN PHOSPHATASE-1"/>
    <property type="match status" value="1"/>
</dbReference>
<dbReference type="Gene3D" id="2.60.200.20">
    <property type="match status" value="1"/>
</dbReference>
<dbReference type="Proteomes" id="UP001085076">
    <property type="component" value="Miscellaneous, Linkage group lg01"/>
</dbReference>
<dbReference type="EMBL" id="JAGGNH010000001">
    <property type="protein sequence ID" value="KAJ0986792.1"/>
    <property type="molecule type" value="Genomic_DNA"/>
</dbReference>
<dbReference type="InterPro" id="IPR000253">
    <property type="entry name" value="FHA_dom"/>
</dbReference>
<dbReference type="AlphaFoldDB" id="A0A9D5HSU7"/>
<feature type="coiled-coil region" evidence="1">
    <location>
        <begin position="359"/>
        <end position="386"/>
    </location>
</feature>
<feature type="region of interest" description="Disordered" evidence="2">
    <location>
        <begin position="481"/>
        <end position="508"/>
    </location>
</feature>
<feature type="region of interest" description="Disordered" evidence="2">
    <location>
        <begin position="1"/>
        <end position="41"/>
    </location>
</feature>
<dbReference type="OrthoDB" id="444265at2759"/>
<feature type="domain" description="FHA" evidence="3">
    <location>
        <begin position="81"/>
        <end position="131"/>
    </location>
</feature>
<dbReference type="Pfam" id="PF00498">
    <property type="entry name" value="FHA"/>
    <property type="match status" value="1"/>
</dbReference>
<evidence type="ECO:0000313" key="5">
    <source>
        <dbReference type="Proteomes" id="UP001085076"/>
    </source>
</evidence>
<organism evidence="4 5">
    <name type="scientific">Dioscorea zingiberensis</name>
    <dbReference type="NCBI Taxonomy" id="325984"/>
    <lineage>
        <taxon>Eukaryota</taxon>
        <taxon>Viridiplantae</taxon>
        <taxon>Streptophyta</taxon>
        <taxon>Embryophyta</taxon>
        <taxon>Tracheophyta</taxon>
        <taxon>Spermatophyta</taxon>
        <taxon>Magnoliopsida</taxon>
        <taxon>Liliopsida</taxon>
        <taxon>Dioscoreales</taxon>
        <taxon>Dioscoreaceae</taxon>
        <taxon>Dioscorea</taxon>
    </lineage>
</organism>
<feature type="compositionally biased region" description="Acidic residues" evidence="2">
    <location>
        <begin position="322"/>
        <end position="334"/>
    </location>
</feature>
<dbReference type="FunFam" id="2.60.200.20:FF:000053">
    <property type="entry name" value="Os06g0275900 protein"/>
    <property type="match status" value="1"/>
</dbReference>
<dbReference type="CDD" id="cd22677">
    <property type="entry name" value="FHA_Kanadaptin"/>
    <property type="match status" value="1"/>
</dbReference>
<accession>A0A9D5HSU7</accession>
<evidence type="ECO:0000256" key="2">
    <source>
        <dbReference type="SAM" id="MobiDB-lite"/>
    </source>
</evidence>
<name>A0A9D5HSU7_9LILI</name>